<evidence type="ECO:0000259" key="1">
    <source>
        <dbReference type="SMART" id="SM00978"/>
    </source>
</evidence>
<dbReference type="PANTHER" id="PTHR41542:SF1">
    <property type="entry name" value="BLL5807 PROTEIN"/>
    <property type="match status" value="1"/>
</dbReference>
<dbReference type="PANTHER" id="PTHR41542">
    <property type="entry name" value="BLL5807 PROTEIN"/>
    <property type="match status" value="1"/>
</dbReference>
<reference evidence="2" key="1">
    <citation type="submission" date="2022-11" db="EMBL/GenBank/DDBJ databases">
        <title>Marinomonas sp. nov., isolated from marine algae.</title>
        <authorList>
            <person name="Choi D.G."/>
            <person name="Kim J.M."/>
            <person name="Lee J.K."/>
            <person name="Baek J.H."/>
            <person name="Jeon C.O."/>
        </authorList>
    </citation>
    <scope>NUCLEOTIDE SEQUENCE</scope>
    <source>
        <strain evidence="2">KJ51-3</strain>
    </source>
</reference>
<keyword evidence="3" id="KW-1185">Reference proteome</keyword>
<dbReference type="Pfam" id="PF04280">
    <property type="entry name" value="Tim44"/>
    <property type="match status" value="1"/>
</dbReference>
<dbReference type="InterPro" id="IPR007379">
    <property type="entry name" value="Tim44-like_dom"/>
</dbReference>
<dbReference type="RefSeq" id="WP_265218812.1">
    <property type="nucleotide sequence ID" value="NZ_JAPEUL010000007.1"/>
</dbReference>
<comment type="caution">
    <text evidence="2">The sequence shown here is derived from an EMBL/GenBank/DDBJ whole genome shotgun (WGS) entry which is preliminary data.</text>
</comment>
<organism evidence="2 3">
    <name type="scientific">Marinomonas rhodophyticola</name>
    <dbReference type="NCBI Taxonomy" id="2992803"/>
    <lineage>
        <taxon>Bacteria</taxon>
        <taxon>Pseudomonadati</taxon>
        <taxon>Pseudomonadota</taxon>
        <taxon>Gammaproteobacteria</taxon>
        <taxon>Oceanospirillales</taxon>
        <taxon>Oceanospirillaceae</taxon>
        <taxon>Marinomonas</taxon>
    </lineage>
</organism>
<dbReference type="Gene3D" id="3.10.450.240">
    <property type="match status" value="1"/>
</dbReference>
<sequence length="131" mass="15052">MLLQTFNCHLVFNEQAFAAEAKNHYITLQKAWDDNNFNEILDCHVSPELYNLLVEERAKHGDNKPRTEVISLMVDLVRGELIGSTASISLQFSGWIKEGDETSETAEIWHLEKNMSDANGNWTIDWIQQDN</sequence>
<name>A0ABT3KGD9_9GAMM</name>
<dbReference type="SMART" id="SM00978">
    <property type="entry name" value="Tim44"/>
    <property type="match status" value="1"/>
</dbReference>
<gene>
    <name evidence="2" type="ORF">ONZ52_11790</name>
</gene>
<protein>
    <submittedName>
        <fullName evidence="2">Tim44-like domain-containing protein</fullName>
    </submittedName>
</protein>
<feature type="domain" description="Tim44-like" evidence="1">
    <location>
        <begin position="2"/>
        <end position="129"/>
    </location>
</feature>
<proteinExistence type="predicted"/>
<dbReference type="EMBL" id="JAPEUL010000007">
    <property type="protein sequence ID" value="MCW4629602.1"/>
    <property type="molecule type" value="Genomic_DNA"/>
</dbReference>
<evidence type="ECO:0000313" key="3">
    <source>
        <dbReference type="Proteomes" id="UP001431181"/>
    </source>
</evidence>
<dbReference type="InterPro" id="IPR032710">
    <property type="entry name" value="NTF2-like_dom_sf"/>
</dbReference>
<evidence type="ECO:0000313" key="2">
    <source>
        <dbReference type="EMBL" id="MCW4629602.1"/>
    </source>
</evidence>
<dbReference type="Proteomes" id="UP001431181">
    <property type="component" value="Unassembled WGS sequence"/>
</dbReference>
<dbReference type="SUPFAM" id="SSF54427">
    <property type="entry name" value="NTF2-like"/>
    <property type="match status" value="1"/>
</dbReference>
<accession>A0ABT3KGD9</accession>